<dbReference type="InterPro" id="IPR002110">
    <property type="entry name" value="Ankyrin_rpt"/>
</dbReference>
<keyword evidence="2 3" id="KW-0040">ANK repeat</keyword>
<organism evidence="4">
    <name type="scientific">Amorphochlora amoebiformis</name>
    <dbReference type="NCBI Taxonomy" id="1561963"/>
    <lineage>
        <taxon>Eukaryota</taxon>
        <taxon>Sar</taxon>
        <taxon>Rhizaria</taxon>
        <taxon>Cercozoa</taxon>
        <taxon>Chlorarachniophyceae</taxon>
        <taxon>Amorphochlora</taxon>
    </lineage>
</organism>
<reference evidence="4" key="1">
    <citation type="submission" date="2021-01" db="EMBL/GenBank/DDBJ databases">
        <authorList>
            <person name="Corre E."/>
            <person name="Pelletier E."/>
            <person name="Niang G."/>
            <person name="Scheremetjew M."/>
            <person name="Finn R."/>
            <person name="Kale V."/>
            <person name="Holt S."/>
            <person name="Cochrane G."/>
            <person name="Meng A."/>
            <person name="Brown T."/>
            <person name="Cohen L."/>
        </authorList>
    </citation>
    <scope>NUCLEOTIDE SEQUENCE</scope>
    <source>
        <strain evidence="4">CCMP2058</strain>
    </source>
</reference>
<dbReference type="SUPFAM" id="SSF48403">
    <property type="entry name" value="Ankyrin repeat"/>
    <property type="match status" value="1"/>
</dbReference>
<evidence type="ECO:0000313" key="4">
    <source>
        <dbReference type="EMBL" id="CAD8428586.1"/>
    </source>
</evidence>
<dbReference type="PANTHER" id="PTHR24198">
    <property type="entry name" value="ANKYRIN REPEAT AND PROTEIN KINASE DOMAIN-CONTAINING PROTEIN"/>
    <property type="match status" value="1"/>
</dbReference>
<dbReference type="SMART" id="SM00248">
    <property type="entry name" value="ANK"/>
    <property type="match status" value="4"/>
</dbReference>
<evidence type="ECO:0000256" key="2">
    <source>
        <dbReference type="ARBA" id="ARBA00023043"/>
    </source>
</evidence>
<feature type="repeat" description="ANK" evidence="3">
    <location>
        <begin position="352"/>
        <end position="384"/>
    </location>
</feature>
<evidence type="ECO:0000256" key="3">
    <source>
        <dbReference type="PROSITE-ProRule" id="PRU00023"/>
    </source>
</evidence>
<dbReference type="PROSITE" id="PS50088">
    <property type="entry name" value="ANK_REPEAT"/>
    <property type="match status" value="1"/>
</dbReference>
<keyword evidence="1" id="KW-0677">Repeat</keyword>
<name>A0A7S0CQ64_9EUKA</name>
<dbReference type="AlphaFoldDB" id="A0A7S0CQ64"/>
<dbReference type="EMBL" id="HBEM01000385">
    <property type="protein sequence ID" value="CAD8428586.1"/>
    <property type="molecule type" value="Transcribed_RNA"/>
</dbReference>
<sequence length="608" mass="69460">MSKIDYDVHWKNQFEIQIFKPCAGWSAPRPLKRSSSGSAFEAKLRVVLPYAIKLGQFKNGKLTIVIMTETDASRLENFEEIFSCPRMVDKRSVSLTLYDPNPSVRDGGTWEMDQDPYSILGKDISIYLHMNPERHTQPVTASQNLRNIWQTYNVKSYHPTSELHTIIKPGTSRKIKLKDYIFSVLGVPGRHLPSVYERSNYVLATPKKYKPSPVKFIIYTNQSATRQLVAEGARVCVRLWIRFEKESKSKVHIIHLEPSPSNADIFTGSILLPISTSFTNQVPFHWTCSYILYNTFIDEKYILHKPERYKSSIKWEIQPPDWGRAVYDACWQNNLDLLRQDLPIDINAKDFNGDYPLLFAIRARNLEAVRILVEKKADVNCHTAFGDCVIQSIAYGSISITKYLLEAKARLIPTSAGETAVMICGIQNDVETMRLLVDAKARVFDETEWGDSVLHMAAKSNSTEALRYLLNLVPQPLVESQPKEGQKTVLSTAIHHFAVDVVKYLVEEVNVDVHRQYSPDEKLIDVVRKMETEKLKAGEMLQCLKKGVEYRTARHRKLLQRDLWSRLGMIIPSILDAALPVLPSEAEEAIKMTKELPTSLRNFIGNFL</sequence>
<accession>A0A7S0CQ64</accession>
<dbReference type="Pfam" id="PF12796">
    <property type="entry name" value="Ank_2"/>
    <property type="match status" value="2"/>
</dbReference>
<dbReference type="PANTHER" id="PTHR24198:SF165">
    <property type="entry name" value="ANKYRIN REPEAT-CONTAINING PROTEIN-RELATED"/>
    <property type="match status" value="1"/>
</dbReference>
<protein>
    <submittedName>
        <fullName evidence="4">Uncharacterized protein</fullName>
    </submittedName>
</protein>
<dbReference type="InterPro" id="IPR036770">
    <property type="entry name" value="Ankyrin_rpt-contain_sf"/>
</dbReference>
<dbReference type="PROSITE" id="PS50297">
    <property type="entry name" value="ANK_REP_REGION"/>
    <property type="match status" value="1"/>
</dbReference>
<dbReference type="Gene3D" id="1.25.40.20">
    <property type="entry name" value="Ankyrin repeat-containing domain"/>
    <property type="match status" value="1"/>
</dbReference>
<gene>
    <name evidence="4" type="ORF">LAMO00422_LOCUS280</name>
</gene>
<proteinExistence type="predicted"/>
<evidence type="ECO:0000256" key="1">
    <source>
        <dbReference type="ARBA" id="ARBA00022737"/>
    </source>
</evidence>